<keyword evidence="2" id="KW-1185">Reference proteome</keyword>
<evidence type="ECO:0000313" key="1">
    <source>
        <dbReference type="EMBL" id="MEB3366195.1"/>
    </source>
</evidence>
<evidence type="ECO:0000313" key="2">
    <source>
        <dbReference type="Proteomes" id="UP001327093"/>
    </source>
</evidence>
<proteinExistence type="predicted"/>
<sequence length="49" mass="5476">MLYALPAFAAQPRNPTLLEQEEMARTLLGRAPRTFRQWASALTDTAAND</sequence>
<accession>A0ABU6A438</accession>
<comment type="caution">
    <text evidence="1">The sequence shown here is derived from an EMBL/GenBank/DDBJ whole genome shotgun (WGS) entry which is preliminary data.</text>
</comment>
<dbReference type="RefSeq" id="WP_324263760.1">
    <property type="nucleotide sequence ID" value="NZ_JAWLNX010000001.1"/>
</dbReference>
<dbReference type="Proteomes" id="UP001327093">
    <property type="component" value="Unassembled WGS sequence"/>
</dbReference>
<gene>
    <name evidence="1" type="ORF">R4I43_02160</name>
</gene>
<organism evidence="1 2">
    <name type="scientific">Saccharopolyspora mangrovi</name>
    <dbReference type="NCBI Taxonomy" id="3082379"/>
    <lineage>
        <taxon>Bacteria</taxon>
        <taxon>Bacillati</taxon>
        <taxon>Actinomycetota</taxon>
        <taxon>Actinomycetes</taxon>
        <taxon>Pseudonocardiales</taxon>
        <taxon>Pseudonocardiaceae</taxon>
        <taxon>Saccharopolyspora</taxon>
    </lineage>
</organism>
<protein>
    <recommendedName>
        <fullName evidence="3">Transcriptional regulator</fullName>
    </recommendedName>
</protein>
<name>A0ABU6A438_9PSEU</name>
<reference evidence="1 2" key="1">
    <citation type="submission" date="2023-10" db="EMBL/GenBank/DDBJ databases">
        <title>Saccharopolyspora sp. nov., isolated from mangrove soil.</title>
        <authorList>
            <person name="Lu Y."/>
            <person name="Liu W."/>
        </authorList>
    </citation>
    <scope>NUCLEOTIDE SEQUENCE [LARGE SCALE GENOMIC DNA]</scope>
    <source>
        <strain evidence="1 2">S2-29</strain>
    </source>
</reference>
<evidence type="ECO:0008006" key="3">
    <source>
        <dbReference type="Google" id="ProtNLM"/>
    </source>
</evidence>
<dbReference type="EMBL" id="JAWLNX010000001">
    <property type="protein sequence ID" value="MEB3366195.1"/>
    <property type="molecule type" value="Genomic_DNA"/>
</dbReference>